<dbReference type="InterPro" id="IPR043168">
    <property type="entry name" value="DegV_C"/>
</dbReference>
<dbReference type="PANTHER" id="PTHR33434:SF8">
    <property type="entry name" value="DEGV DOMAIN-CONTAINING PROTEIN SPR1019"/>
    <property type="match status" value="1"/>
</dbReference>
<dbReference type="EMBL" id="FNQH01000001">
    <property type="protein sequence ID" value="SDZ85160.1"/>
    <property type="molecule type" value="Genomic_DNA"/>
</dbReference>
<keyword evidence="1" id="KW-0446">Lipid-binding</keyword>
<evidence type="ECO:0000313" key="2">
    <source>
        <dbReference type="EMBL" id="SDZ85160.1"/>
    </source>
</evidence>
<dbReference type="SUPFAM" id="SSF82549">
    <property type="entry name" value="DAK1/DegV-like"/>
    <property type="match status" value="1"/>
</dbReference>
<reference evidence="2 3" key="1">
    <citation type="submission" date="2016-10" db="EMBL/GenBank/DDBJ databases">
        <authorList>
            <person name="Varghese N."/>
            <person name="Submissions S."/>
        </authorList>
    </citation>
    <scope>NUCLEOTIDE SEQUENCE [LARGE SCALE GENOMIC DNA]</scope>
    <source>
        <strain evidence="2 3">DSM 14526</strain>
    </source>
</reference>
<dbReference type="PROSITE" id="PS51482">
    <property type="entry name" value="DEGV"/>
    <property type="match status" value="1"/>
</dbReference>
<dbReference type="Proteomes" id="UP000199042">
    <property type="component" value="Unassembled WGS sequence"/>
</dbReference>
<dbReference type="PANTHER" id="PTHR33434">
    <property type="entry name" value="DEGV DOMAIN-CONTAINING PROTEIN DR_1986-RELATED"/>
    <property type="match status" value="1"/>
</dbReference>
<dbReference type="Gene3D" id="3.30.1180.10">
    <property type="match status" value="1"/>
</dbReference>
<organism evidence="2 3">
    <name type="scientific">Trichococcus collinsii</name>
    <dbReference type="NCBI Taxonomy" id="157076"/>
    <lineage>
        <taxon>Bacteria</taxon>
        <taxon>Bacillati</taxon>
        <taxon>Bacillota</taxon>
        <taxon>Bacilli</taxon>
        <taxon>Lactobacillales</taxon>
        <taxon>Carnobacteriaceae</taxon>
        <taxon>Trichococcus</taxon>
    </lineage>
</organism>
<keyword evidence="3" id="KW-1185">Reference proteome</keyword>
<dbReference type="AlphaFoldDB" id="A0AB37ZXC0"/>
<accession>A0AB37ZXC0</accession>
<evidence type="ECO:0000256" key="1">
    <source>
        <dbReference type="ARBA" id="ARBA00023121"/>
    </source>
</evidence>
<proteinExistence type="predicted"/>
<protein>
    <submittedName>
        <fullName evidence="2">EDD domain protein, DegV family</fullName>
    </submittedName>
</protein>
<name>A0AB37ZXC0_9LACT</name>
<dbReference type="NCBIfam" id="TIGR00762">
    <property type="entry name" value="DegV"/>
    <property type="match status" value="1"/>
</dbReference>
<dbReference type="Gene3D" id="3.40.50.10170">
    <property type="match status" value="1"/>
</dbReference>
<gene>
    <name evidence="2" type="ORF">SAMN04488525_101392</name>
</gene>
<dbReference type="InterPro" id="IPR050270">
    <property type="entry name" value="DegV_domain_contain"/>
</dbReference>
<dbReference type="GO" id="GO:0008289">
    <property type="term" value="F:lipid binding"/>
    <property type="evidence" value="ECO:0007669"/>
    <property type="project" value="UniProtKB-KW"/>
</dbReference>
<dbReference type="InterPro" id="IPR003797">
    <property type="entry name" value="DegV"/>
</dbReference>
<comment type="caution">
    <text evidence="2">The sequence shown here is derived from an EMBL/GenBank/DDBJ whole genome shotgun (WGS) entry which is preliminary data.</text>
</comment>
<sequence length="284" mass="31054">MPNFKIVTDSTTELSAEEIDRYGITVIPLSSMIDNVLYYDGVTITKPEFLEKMMNSKELPKSSQPAMGTFLDKYNELTADGSEVLSIHVTETLSGTVNSAHQAAKLAHGKVTVIDSKFCARATAFQVLEAAKCAAEGLTVEETLPRVTAVKDRTLLYICIVNLENMVKGGRIGKTMGRITTLLNIKVNLKMIDGALTTDIKGRGTKAIVKRYEEIIEDLKQKYLDVEAIGITHDGLSEYSNQIIGMLKAAFPNAQMYTSYASASVMTHAGPEAVSLQFLMKNKA</sequence>
<dbReference type="Pfam" id="PF02645">
    <property type="entry name" value="DegV"/>
    <property type="match status" value="1"/>
</dbReference>
<evidence type="ECO:0000313" key="3">
    <source>
        <dbReference type="Proteomes" id="UP000199042"/>
    </source>
</evidence>
<dbReference type="RefSeq" id="WP_086985072.1">
    <property type="nucleotide sequence ID" value="NZ_FJNA01000001.1"/>
</dbReference>